<proteinExistence type="predicted"/>
<reference evidence="1" key="1">
    <citation type="submission" date="2018-02" db="EMBL/GenBank/DDBJ databases">
        <title>Rhizophora mucronata_Transcriptome.</title>
        <authorList>
            <person name="Meera S.P."/>
            <person name="Sreeshan A."/>
            <person name="Augustine A."/>
        </authorList>
    </citation>
    <scope>NUCLEOTIDE SEQUENCE</scope>
    <source>
        <tissue evidence="1">Leaf</tissue>
    </source>
</reference>
<accession>A0A2P2NMY7</accession>
<dbReference type="EMBL" id="GGEC01063394">
    <property type="protein sequence ID" value="MBX43878.1"/>
    <property type="molecule type" value="Transcribed_RNA"/>
</dbReference>
<dbReference type="AlphaFoldDB" id="A0A2P2NMY7"/>
<name>A0A2P2NMY7_RHIMU</name>
<organism evidence="1">
    <name type="scientific">Rhizophora mucronata</name>
    <name type="common">Asiatic mangrove</name>
    <dbReference type="NCBI Taxonomy" id="61149"/>
    <lineage>
        <taxon>Eukaryota</taxon>
        <taxon>Viridiplantae</taxon>
        <taxon>Streptophyta</taxon>
        <taxon>Embryophyta</taxon>
        <taxon>Tracheophyta</taxon>
        <taxon>Spermatophyta</taxon>
        <taxon>Magnoliopsida</taxon>
        <taxon>eudicotyledons</taxon>
        <taxon>Gunneridae</taxon>
        <taxon>Pentapetalae</taxon>
        <taxon>rosids</taxon>
        <taxon>fabids</taxon>
        <taxon>Malpighiales</taxon>
        <taxon>Rhizophoraceae</taxon>
        <taxon>Rhizophora</taxon>
    </lineage>
</organism>
<evidence type="ECO:0000313" key="1">
    <source>
        <dbReference type="EMBL" id="MBX43878.1"/>
    </source>
</evidence>
<protein>
    <submittedName>
        <fullName evidence="1">Uncharacterized protein</fullName>
    </submittedName>
</protein>
<sequence>MQSCSNSIIPNCDIRITYSMFHRPGASI</sequence>